<dbReference type="EMBL" id="JH159161">
    <property type="protein sequence ID" value="EGZ07994.1"/>
    <property type="molecule type" value="Genomic_DNA"/>
</dbReference>
<sequence>MFERFEQYSAIFRNFHLQRMGKKPVPLALKGKLALLSALEGRPADETTKRRRHQVNLQALDVNVVSQIFAFAQCSFVLLLPFRVKIREMIPARISFYSAFGSRQGKMLKKKLLNPFDLHGPNGGIYRCSVESTMHESVIRLVNMATGDKWSVLYSTVLYCKLLLKTGIFVSVGLTLLLRRKCEVTSVNIDLFRSKQGTDLQLGGLRRVVVAILEEVLGGNLGPLTSSFAPTQDWCAVSLKQKFSAYFMKLKLECQIGGKRGSWSFPMNPEDPGAIQTRKSPAATATSNTVEG</sequence>
<gene>
    <name evidence="2" type="ORF">PHYSODRAFT_306103</name>
</gene>
<dbReference type="RefSeq" id="XP_009536166.1">
    <property type="nucleotide sequence ID" value="XM_009537871.1"/>
</dbReference>
<feature type="compositionally biased region" description="Polar residues" evidence="1">
    <location>
        <begin position="277"/>
        <end position="292"/>
    </location>
</feature>
<proteinExistence type="predicted"/>
<evidence type="ECO:0000313" key="2">
    <source>
        <dbReference type="EMBL" id="EGZ07994.1"/>
    </source>
</evidence>
<feature type="region of interest" description="Disordered" evidence="1">
    <location>
        <begin position="268"/>
        <end position="292"/>
    </location>
</feature>
<dbReference type="InParanoid" id="G5A7W8"/>
<dbReference type="Proteomes" id="UP000002640">
    <property type="component" value="Unassembled WGS sequence"/>
</dbReference>
<accession>G5A7W8</accession>
<evidence type="ECO:0000256" key="1">
    <source>
        <dbReference type="SAM" id="MobiDB-lite"/>
    </source>
</evidence>
<evidence type="ECO:0000313" key="3">
    <source>
        <dbReference type="Proteomes" id="UP000002640"/>
    </source>
</evidence>
<keyword evidence="3" id="KW-1185">Reference proteome</keyword>
<dbReference type="KEGG" id="psoj:PHYSODRAFT_306103"/>
<protein>
    <submittedName>
        <fullName evidence="2">Uncharacterized protein</fullName>
    </submittedName>
</protein>
<dbReference type="GeneID" id="20642640"/>
<dbReference type="AlphaFoldDB" id="G5A7W8"/>
<name>G5A7W8_PHYSP</name>
<reference evidence="2 3" key="1">
    <citation type="journal article" date="2006" name="Science">
        <title>Phytophthora genome sequences uncover evolutionary origins and mechanisms of pathogenesis.</title>
        <authorList>
            <person name="Tyler B.M."/>
            <person name="Tripathy S."/>
            <person name="Zhang X."/>
            <person name="Dehal P."/>
            <person name="Jiang R.H."/>
            <person name="Aerts A."/>
            <person name="Arredondo F.D."/>
            <person name="Baxter L."/>
            <person name="Bensasson D."/>
            <person name="Beynon J.L."/>
            <person name="Chapman J."/>
            <person name="Damasceno C.M."/>
            <person name="Dorrance A.E."/>
            <person name="Dou D."/>
            <person name="Dickerman A.W."/>
            <person name="Dubchak I.L."/>
            <person name="Garbelotto M."/>
            <person name="Gijzen M."/>
            <person name="Gordon S.G."/>
            <person name="Govers F."/>
            <person name="Grunwald N.J."/>
            <person name="Huang W."/>
            <person name="Ivors K.L."/>
            <person name="Jones R.W."/>
            <person name="Kamoun S."/>
            <person name="Krampis K."/>
            <person name="Lamour K.H."/>
            <person name="Lee M.K."/>
            <person name="McDonald W.H."/>
            <person name="Medina M."/>
            <person name="Meijer H.J."/>
            <person name="Nordberg E.K."/>
            <person name="Maclean D.J."/>
            <person name="Ospina-Giraldo M.D."/>
            <person name="Morris P.F."/>
            <person name="Phuntumart V."/>
            <person name="Putnam N.H."/>
            <person name="Rash S."/>
            <person name="Rose J.K."/>
            <person name="Sakihama Y."/>
            <person name="Salamov A.A."/>
            <person name="Savidor A."/>
            <person name="Scheuring C.F."/>
            <person name="Smith B.M."/>
            <person name="Sobral B.W."/>
            <person name="Terry A."/>
            <person name="Torto-Alalibo T.A."/>
            <person name="Win J."/>
            <person name="Xu Z."/>
            <person name="Zhang H."/>
            <person name="Grigoriev I.V."/>
            <person name="Rokhsar D.S."/>
            <person name="Boore J.L."/>
        </authorList>
    </citation>
    <scope>NUCLEOTIDE SEQUENCE [LARGE SCALE GENOMIC DNA]</scope>
    <source>
        <strain evidence="2 3">P6497</strain>
    </source>
</reference>
<organism evidence="2 3">
    <name type="scientific">Phytophthora sojae (strain P6497)</name>
    <name type="common">Soybean stem and root rot agent</name>
    <name type="synonym">Phytophthora megasperma f. sp. glycines</name>
    <dbReference type="NCBI Taxonomy" id="1094619"/>
    <lineage>
        <taxon>Eukaryota</taxon>
        <taxon>Sar</taxon>
        <taxon>Stramenopiles</taxon>
        <taxon>Oomycota</taxon>
        <taxon>Peronosporomycetes</taxon>
        <taxon>Peronosporales</taxon>
        <taxon>Peronosporaceae</taxon>
        <taxon>Phytophthora</taxon>
    </lineage>
</organism>